<dbReference type="SUPFAM" id="SSF48576">
    <property type="entry name" value="Terpenoid synthases"/>
    <property type="match status" value="1"/>
</dbReference>
<evidence type="ECO:0000313" key="4">
    <source>
        <dbReference type="Proteomes" id="UP000504618"/>
    </source>
</evidence>
<dbReference type="AlphaFoldDB" id="A0A6J1QKB3"/>
<keyword evidence="3" id="KW-0808">Transferase</keyword>
<proteinExistence type="inferred from homology"/>
<evidence type="ECO:0000256" key="2">
    <source>
        <dbReference type="ARBA" id="ARBA00022842"/>
    </source>
</evidence>
<evidence type="ECO:0000313" key="5">
    <source>
        <dbReference type="RefSeq" id="XP_024882338.1"/>
    </source>
</evidence>
<dbReference type="InterPro" id="IPR000092">
    <property type="entry name" value="Polyprenyl_synt"/>
</dbReference>
<dbReference type="Gene3D" id="1.10.600.10">
    <property type="entry name" value="Farnesyl Diphosphate Synthase"/>
    <property type="match status" value="1"/>
</dbReference>
<keyword evidence="1" id="KW-0479">Metal-binding</keyword>
<accession>A0A6J1QKB3</accession>
<dbReference type="PANTHER" id="PTHR12001">
    <property type="entry name" value="GERANYLGERANYL PYROPHOSPHATE SYNTHASE"/>
    <property type="match status" value="1"/>
</dbReference>
<dbReference type="Proteomes" id="UP000504618">
    <property type="component" value="Unplaced"/>
</dbReference>
<dbReference type="GO" id="GO:0008299">
    <property type="term" value="P:isoprenoid biosynthetic process"/>
    <property type="evidence" value="ECO:0007669"/>
    <property type="project" value="InterPro"/>
</dbReference>
<dbReference type="Pfam" id="PF00348">
    <property type="entry name" value="polyprenyl_synt"/>
    <property type="match status" value="1"/>
</dbReference>
<evidence type="ECO:0000256" key="3">
    <source>
        <dbReference type="RuleBase" id="RU004466"/>
    </source>
</evidence>
<dbReference type="GeneID" id="112461356"/>
<name>A0A6J1QKB3_9HYME</name>
<dbReference type="GO" id="GO:0042811">
    <property type="term" value="P:pheromone biosynthetic process"/>
    <property type="evidence" value="ECO:0007669"/>
    <property type="project" value="UniProtKB-ARBA"/>
</dbReference>
<dbReference type="InterPro" id="IPR008949">
    <property type="entry name" value="Isoprenoid_synthase_dom_sf"/>
</dbReference>
<dbReference type="RefSeq" id="XP_024882338.1">
    <property type="nucleotide sequence ID" value="XM_025026570.1"/>
</dbReference>
<evidence type="ECO:0000256" key="1">
    <source>
        <dbReference type="ARBA" id="ARBA00022723"/>
    </source>
</evidence>
<gene>
    <name evidence="5" type="primary">LOC112461356</name>
</gene>
<protein>
    <submittedName>
        <fullName evidence="5">Geranylgeranyl pyrophosphate synthase-like</fullName>
    </submittedName>
</protein>
<sequence>FILKFYKFFLNCSFISYDDIQDKAILRDGIPVTHSVHGLSCTISATNYVQLIAFEKAFELHPVAAKILTEQLLEFHRGQGMDMYWKKNLDLECPTDNDYQIMAERKAGWLIKLMTKLMKLFSTCEIDLSSLLNLMGYYYQIHNDYSNLCICRDMNDQSYCDDLTEGKFSFPIIHALKCGNSQKIMDILKQRITDTNLKNNCVDLLEELSSLKYTRDTLETLDQKIKREIERLGGNPGLVKMLDEFKNEVLCGTAKVTTKL</sequence>
<keyword evidence="2" id="KW-0460">Magnesium</keyword>
<reference evidence="5" key="1">
    <citation type="submission" date="2025-08" db="UniProtKB">
        <authorList>
            <consortium name="RefSeq"/>
        </authorList>
    </citation>
    <scope>IDENTIFICATION</scope>
    <source>
        <tissue evidence="5">Whole body</tissue>
    </source>
</reference>
<dbReference type="CDD" id="cd00867">
    <property type="entry name" value="Trans_IPPS"/>
    <property type="match status" value="1"/>
</dbReference>
<organism evidence="4 5">
    <name type="scientific">Temnothorax curvispinosus</name>
    <dbReference type="NCBI Taxonomy" id="300111"/>
    <lineage>
        <taxon>Eukaryota</taxon>
        <taxon>Metazoa</taxon>
        <taxon>Ecdysozoa</taxon>
        <taxon>Arthropoda</taxon>
        <taxon>Hexapoda</taxon>
        <taxon>Insecta</taxon>
        <taxon>Pterygota</taxon>
        <taxon>Neoptera</taxon>
        <taxon>Endopterygota</taxon>
        <taxon>Hymenoptera</taxon>
        <taxon>Apocrita</taxon>
        <taxon>Aculeata</taxon>
        <taxon>Formicoidea</taxon>
        <taxon>Formicidae</taxon>
        <taxon>Myrmicinae</taxon>
        <taxon>Temnothorax</taxon>
    </lineage>
</organism>
<keyword evidence="4" id="KW-1185">Reference proteome</keyword>
<feature type="non-terminal residue" evidence="5">
    <location>
        <position position="1"/>
    </location>
</feature>
<dbReference type="OrthoDB" id="6921389at2759"/>
<dbReference type="PANTHER" id="PTHR12001:SF44">
    <property type="entry name" value="GERANYLGERANYL PYROPHOSPHATE SYNTHASE"/>
    <property type="match status" value="1"/>
</dbReference>
<comment type="similarity">
    <text evidence="3">Belongs to the FPP/GGPP synthase family.</text>
</comment>
<dbReference type="GO" id="GO:0004659">
    <property type="term" value="F:prenyltransferase activity"/>
    <property type="evidence" value="ECO:0007669"/>
    <property type="project" value="InterPro"/>
</dbReference>
<dbReference type="GO" id="GO:0046872">
    <property type="term" value="F:metal ion binding"/>
    <property type="evidence" value="ECO:0007669"/>
    <property type="project" value="UniProtKB-KW"/>
</dbReference>